<feature type="region of interest" description="Disordered" evidence="2">
    <location>
        <begin position="186"/>
        <end position="303"/>
    </location>
</feature>
<feature type="region of interest" description="Disordered" evidence="2">
    <location>
        <begin position="5212"/>
        <end position="5248"/>
    </location>
</feature>
<evidence type="ECO:0000313" key="4">
    <source>
        <dbReference type="Proteomes" id="UP000648187"/>
    </source>
</evidence>
<keyword evidence="1" id="KW-0175">Coiled coil</keyword>
<dbReference type="EMBL" id="JACKWZ010000088">
    <property type="protein sequence ID" value="KAF9416544.1"/>
    <property type="molecule type" value="Genomic_DNA"/>
</dbReference>
<accession>A0A835L4T4</accession>
<evidence type="ECO:0000256" key="1">
    <source>
        <dbReference type="SAM" id="Coils"/>
    </source>
</evidence>
<protein>
    <submittedName>
        <fullName evidence="3">Uncharacterized protein</fullName>
    </submittedName>
</protein>
<feature type="compositionally biased region" description="Polar residues" evidence="2">
    <location>
        <begin position="3318"/>
        <end position="3335"/>
    </location>
</feature>
<feature type="region of interest" description="Disordered" evidence="2">
    <location>
        <begin position="24"/>
        <end position="69"/>
    </location>
</feature>
<feature type="compositionally biased region" description="Low complexity" evidence="2">
    <location>
        <begin position="274"/>
        <end position="292"/>
    </location>
</feature>
<feature type="region of interest" description="Disordered" evidence="2">
    <location>
        <begin position="3292"/>
        <end position="3342"/>
    </location>
</feature>
<feature type="region of interest" description="Disordered" evidence="2">
    <location>
        <begin position="5046"/>
        <end position="5135"/>
    </location>
</feature>
<evidence type="ECO:0000256" key="2">
    <source>
        <dbReference type="SAM" id="MobiDB-lite"/>
    </source>
</evidence>
<proteinExistence type="predicted"/>
<dbReference type="Proteomes" id="UP000648187">
    <property type="component" value="Unassembled WGS sequence"/>
</dbReference>
<keyword evidence="4" id="KW-1185">Reference proteome</keyword>
<organism evidence="3 4">
    <name type="scientific">Spodoptera exigua</name>
    <name type="common">Beet armyworm</name>
    <name type="synonym">Noctua fulgens</name>
    <dbReference type="NCBI Taxonomy" id="7107"/>
    <lineage>
        <taxon>Eukaryota</taxon>
        <taxon>Metazoa</taxon>
        <taxon>Ecdysozoa</taxon>
        <taxon>Arthropoda</taxon>
        <taxon>Hexapoda</taxon>
        <taxon>Insecta</taxon>
        <taxon>Pterygota</taxon>
        <taxon>Neoptera</taxon>
        <taxon>Endopterygota</taxon>
        <taxon>Lepidoptera</taxon>
        <taxon>Glossata</taxon>
        <taxon>Ditrysia</taxon>
        <taxon>Noctuoidea</taxon>
        <taxon>Noctuidae</taxon>
        <taxon>Amphipyrinae</taxon>
        <taxon>Spodoptera</taxon>
    </lineage>
</organism>
<feature type="compositionally biased region" description="Polar residues" evidence="2">
    <location>
        <begin position="45"/>
        <end position="60"/>
    </location>
</feature>
<evidence type="ECO:0000313" key="3">
    <source>
        <dbReference type="EMBL" id="KAF9416544.1"/>
    </source>
</evidence>
<name>A0A835L4T4_SPOEX</name>
<feature type="region of interest" description="Disordered" evidence="2">
    <location>
        <begin position="5163"/>
        <end position="5196"/>
    </location>
</feature>
<feature type="compositionally biased region" description="Polar residues" evidence="2">
    <location>
        <begin position="5120"/>
        <end position="5130"/>
    </location>
</feature>
<feature type="compositionally biased region" description="Low complexity" evidence="2">
    <location>
        <begin position="5169"/>
        <end position="5186"/>
    </location>
</feature>
<sequence length="5346" mass="613390">MEGDGEGMVAIVQGLDSAGVTLTVVNRSRQNPDRRRSSRPRIQFDQVNPNSPRSSVQTSTERTRQSDTGVQICDGRYASSYKMAHCMVSPTSPPEGVSEFPPQRKKPCRNQGNFEVGGYAKTNSRFRLYNGCQVKADRSNFCLLRRSWSSRQTEAFVHSLRKYPSVTGRTVSTDLIERLLKYTQSMNSSRTRPSRSMRSLHEDASSGLHDSSRVSKHQQTYTRRPKNGPTGPIGYKGRSRNFRLYSPVSESRHVRESLHREPKFSSSYDYLRAGSPRNRSDGSPSPSGSRSPTQPTRPIRYERPVHSVRDMSLSDVSKYIRSTIRQIYRERPFVFQVCPRLMNRYHQHKKFCPVQNDENVEPSVNDQEDTGSRSLWSQFLPARSSCSEPKFGHSVGFQCNGTNCSCSKSIQCSCYPDAATNTSLTNLQAKKPKHFCCPKMAGKTASATCVCLDKINKIPIKCSCNNDDEIYYNRRIDEEISDWLKHVPVQSIESYDTKRKRDSMVRQFRNTLRTLRDNEDFDDNVTTEVKSFMEDFPIWNPGTDKKDEMQFKEKISDNLIGRITSVRRKPDQFRDVVRKWARENVEFEDSLDDAEKETYIDNIVNQLKHLAADRPGNDAEYKEILKKEIIEMMKELPLKVKDNRDAAIDKWASILATDTAIMPENEDLSDVKTDLTLDLEDSLEGLLNELGIIREALQQIKDDPKALQILAKRLNKLQAQGIDDDSIREKMENEIRKFMDDLGIAQETIDELVGELMNQVNDIVQTSQLENENIEELHGIVDDWLNSIPGIDKISQTKIDKISRDLVTAIKEAKEEGKENIEDEVLSRIDEAGLPIDADTIRKQIPDLVNKVDLWPLYELYDDQSKQILLDEINGIIDGANIPEGKKQLVKDRLKKVLDHDITDASILDVRQVQNHLKEDMGRAISEGGISYESQSDLLDKLSKAVSRNCFKSFIGLGRYIPDLKQSAKKYIREALDEVPMNGRKKKELIDKVKNTLDKNINKQLPNHIENTIAEEICCIVEESPVCEDENIAKYLKCLLSSISTKVFDLFTYKNNCVCHIQRRLENDLCKVIDRCPIDCNKKRELKRNIRDILTENENRRLSEDAKQAVKEDIISVVSDLSIPEDKKYSLKSSISETISQDFDDAIAGLEHDISKVKQKIFNHLNKAIENSPVSFETKEYLHTKLKRMLDEKLDTSLTNEKKNLILDDVSDIVQDVIPENKRTKLRNKLANKLDSQDNENAFTEAIKKSLEQNIKDIIEKASIPKETKNDLKMQLTDILDNNEGESMAEVKVKIKGKMFDIIDESPIAEEKQRALKKDLLKILTNKMGGTSVQRIGIDNYKRKITNEISELIAKLPISETEKRDMNNEINKTISNWVYRPLTDDVKTAIKKDINTIVKETDIPEKPLKNFKSKLEMALKIHLDVPRDVHKDTDVIKEDLRQNLSRAVDELIIANDKKRSLKIKLKDALVKNIDRKMTDKIQQDITKDIGTIIDNSTIPDKISENKVLDVKDKVADIVAGLHLDEYMREYVVNDWIKKILTKDLEDVIDTIPTDSKNITKVKNDVEKMLVHSLYLPMTDTIKHKIRREIINVVDKMGIDDEENSDVKVRISSALAKGMDKKVCVGKDLGQIKSALQQIIKEGIENASIPEYTQDLLAQESEDILNDNLIRPITDEIKTDIHEKIETILEDVSVKNDEYVNKIISTIDKNLKEIKSRIREDLEAKKAKEAILEKARNKINASSIDKHKKLAMKSELDRMTADYLSRPFVGKVRDDFQEDIEQIVKGVSAPALGENKARKISISIDDSAAGEMQDKELTRYIEKLGNETQKSILSQLRKAIDAAPIYADKKTESKKMLLNIGKDYFDTTLTEDSLNQLKDDLFDILDELQLPKETSAKMSQQLSDLIDELMESLTSKSTVDPLENVKVNVLHAITNTVNDATIPKNKKLELKSQLTEMATRVINNTPLEKIQDALRDGADDILYDYPLIRDKKIKLRRDLEDSIEENLSSSERDYPKIRTKLLSREVIPDSHIQKEEETLLLLEEIKRKRTKKSILQGVEEIIGTSRLPIKKKEILKEKLNKTIDKVVRSSVFKDLEDDLKSGICNVLHETIMFESDRNKIKDNLTYMINQRMKDILRFSADDNDMEGKLLQNFLNKLEKALNDSLIPTSKKNILKNKLKILSDTGFTPPFSQGAQNIILDGVDTVLNEMFSKIDRKIFRNELLDIISTGKNKGNVQEEIKPKRNKVFNNINNRATQPNENREENEPKTIYDFFKALENEIYKSPVFKRKKVELNIYLQKITNDFLDKSWSEDVKDDLRHGISKILDELYLSRVKKHKLKTNFETLLVEPSETTSNPGSWKDMKDIQKKPLEIFFHKLEETIDDSPIPIGKNKILKKKLKDLSSSGFKQQFSRKQRNVVCDILEALPLSEQEMNKYLKELDDIFGVIWIKGNESERLIDKEKYDSFFYKFERVIDENLLPEYKKKLLKRKLKDVCTLGLSEPVSSQWRNGVYSILETLILSKEEKKGLLKELGDILFVDLNTEHENESPRSFAIRISEADDRNSDQLFLSDEHVITKARESIVKNIERRIEEALMPESKKAKLMERLKTLASNKLRQPLCEDGCMYVREDLGDIINVLPIDGVKKIELVRVVEKNIELLNDLHKDKDNSHKLIQENILSALYAIVNETLMVEEKKKDLKKKLGKLVENTFEEVSPDILHGALIDGVNDIVNETGIAKTKRDKLKFMLMEAIDDNIGALRDDEIDTTEDSTKNNAHEVPLRQFNEIKTRTIEINTDLVPFDTIDNLGTTTKKERNNEKLPVLQIEVETETLDELTTDNLLMFAEDNNDDDTADLIEDIPLDQAKKHKSTEVGLTLVKHPEKWSSKEQSQMQNTLKVLETTIDDSLLTAKQKVDLKEKLKIILSKNYRIQLKDDLRDTLKAEINLVLNEMPLTSYMKNKLEHELLHSLHCHLSHLQKGNYINKLNEDRLEPSSCRGLRKDELYTEKHPLEVFFHKLEQIIDEKVIPTEKIKVLKEKLKYLSSASFEQPFTGQQVNVVYNILDVLQISEEEKNRYLKELAEVLDKVWKVDKESAKTTSTLCTAKQGLRSSRIPSLVYESSIIEAIERVLAEIELKVKETPMPISKRINFMGRLEKITSDDLQGALSEGKRISVVKSIGNIIEDLPIDEVEKYELKRKVDINIICDKSLDEESREKSTDNPRQRWTFQKYPQLSKDMDENKKNFRNLTMEIGIPTAQKETNTSLEKYDDNKTNSRLSAFSNATDMFKPRESIVQIIEHKQSRRKRNRDLADDDDDYQANDKTFTHSSYTDESDISTKNNDVTPRDTDTRKRAKENIINELENKIKEALISRRKRAELIKQLQKVSDSMETPLSESQKNHIVNDLTNIVEQLAISGTERDELTLSINDNMEHLMDKSLRMKELKLLDKTIENSIHGFDEVIDKSLISSKIKTDLKKCLEHLVNTTFNQASPSTKITSEDFKYAVFELLDMLITSKNKKNILREELFKRVDENFEQYENELKELLGQETNGKDAEGTMKDTIIKSVEQSSIGDDTKQKIRRELSEMLKSVLIEDKNRNEDDDNSFSNLIGDFKLDPEYEAELKQMEDELRRVIQEGGDVDAAKERLIEKIMKETGLSREQAAELVNRLHAKTNMENKDNFKELIKSFGLNPEYEIELKRAEDELIKVILEGGDVEAAKENLIKKIMEETGLSREQAAELVNKLYENAKRDKHINNIHETELKGIDDETTKTVLEEGVVDEINEKLNKEIMNEPDLARVQAVSCNVDNKEQTFNKKRRRKSPSRAKRRITAKSVIEKIKEPLKEEISDILIKHKVRPTNTNKLIEDIFSRLDDLTANGGYPFDATTSCNKTLSLQSHVSGQRTRKTSKKPMKKAKVISLKTKEQIKMETHSVEEPKHRFIKKSKENLIAPGETGINKHKRPASADVNLIAKTHRESDDVSTKTNGINIPKDYTHSLIKDEIEDALYRNIKHILIESAIPPNWGNKLRDTNLKTVVDKDPDKSKLKKKKDVDMLKQLILQDVYDVIDNSPNAKNDNEILKSKQREAVDTKCNETELVDGIAQKERLTEKVDDVASQVPTSSTKTHKLKNTYTTIYSETEQLKINSLPPYQKKSSESKKSFAPAANSTFKNDNDLEMIEEMQATDTAQKTVENIEKDYTEEVTEIIKAWLEEIPLEIEVSAKEKFIKELGNDIIDRKNIFHAPVKLLFAEDLEYLKKQILKKTTDFLTPDIQKLVLGKCKGLLKKINEIQVPAVTDPSGSVPQIPSQSEMEEEKAALPSAKVLKALQDSLLREMDTFLGPLDITTEGKEKLKRKLLVELDRLLKNETDPDIIMQHLITTIKRITNMSNEEAVELARRLMNKTKEMGFLPKVCSQPRRLSFATDAICVPKKAFRDAILEEIGDPFLGYHISEQKKKYLEDLLIEDYAKEFGITLTECCPRDDVGDENDVPTLVNDWISTIPVTMRNDQDYTTFVQEKNNLIQKITESLPTSNFGKIREDAANFLLNIPLHSDLKENVEQQNKKVEDLINKFLCLPPKAKGRRYGMSFSGLTDYIDSWIDNIHISDDTKDEEAMKDMKKGMTYSLVHKLGEMNIDPEIFNNNLLYEEVLRDELQNLLGDVTITDANLQALKDDLIDKVKSAQQRAHDEIIGQNYKHQLRHAMTDILPAPCTMSRDEQAAMELLKDQLADAFIDLNYSGNDETLKTQLKRKIADEIRKFCDNYLSTHPAAPLSDQQLNLDLFNALASVPLPLGDSIRYEVEQARIREVINEWIKELPLQPQNHSELLARNRLIYILSKKLFDIETEVEDAPDELMRKEIIKLLNKMPLSPGNDINQLANDLIEKLNSSKESRRFDDSSDDIDAYRNICDSSCPIKGKGSVPSRYRRIATPQEKLCYKRKTFPPCTLSLEDRAYLDKIRRRSCVTPNCVKALLRNDKCNAAVGPQPADAQSQTELKTRPVCTGVNENMTRPCLGMTSPRRSPCSLRRHTVSSSRIQVDQEEVQPQIAVKKYYWDSAQKSNFQDSEFQPNRAPYSSSFSPPRPATCHPPDCQRPTSYQRPVTPPFRGTPNTVPCQAGTPPYKKSSQSPYHRDCYKHSNQQQSTSPHSVPCNYDHSISHGAYTKPTKPVGRFYHWSPQRSFQEKISQSSQRSTPRSRSPAQSPCISRSPSPCGLNHESTPLNCRVKRNGLQEPCTSSRPSRKERVTELGSLDDLQHPRANKNKSSSFDWSYAQFPEDDNFWGTPCMRRVILDEGIDEPLMMEREEREERVTCKCKERLFPKAMRTSCMIPPRDQESRNGNNLRRCSKCCGMHCPFPSFLYFRE</sequence>
<feature type="compositionally biased region" description="Polar residues" evidence="2">
    <location>
        <begin position="5046"/>
        <end position="5063"/>
    </location>
</feature>
<comment type="caution">
    <text evidence="3">The sequence shown here is derived from an EMBL/GenBank/DDBJ whole genome shotgun (WGS) entry which is preliminary data.</text>
</comment>
<feature type="compositionally biased region" description="Basic and acidic residues" evidence="2">
    <location>
        <begin position="250"/>
        <end position="263"/>
    </location>
</feature>
<feature type="compositionally biased region" description="Low complexity" evidence="2">
    <location>
        <begin position="186"/>
        <end position="197"/>
    </location>
</feature>
<gene>
    <name evidence="3" type="ORF">HW555_006119</name>
</gene>
<reference evidence="3" key="1">
    <citation type="submission" date="2020-08" db="EMBL/GenBank/DDBJ databases">
        <title>Spodoptera exigua strain:BAW_Kor-Di-RS1 Genome sequencing and assembly.</title>
        <authorList>
            <person name="Kim J."/>
            <person name="Nam H.Y."/>
            <person name="Kwon M."/>
            <person name="Choi J.H."/>
            <person name="Cho S.R."/>
            <person name="Kim G.-H."/>
        </authorList>
    </citation>
    <scope>NUCLEOTIDE SEQUENCE</scope>
    <source>
        <strain evidence="3">BAW_Kor-Di-RS1</strain>
        <tissue evidence="3">Whole-body</tissue>
    </source>
</reference>
<feature type="coiled-coil region" evidence="1">
    <location>
        <begin position="1234"/>
        <end position="1261"/>
    </location>
</feature>